<protein>
    <submittedName>
        <fullName evidence="1">Uncharacterized protein</fullName>
    </submittedName>
</protein>
<organism evidence="1 2">
    <name type="scientific">Mucilaginibacter lappiensis</name>
    <dbReference type="NCBI Taxonomy" id="354630"/>
    <lineage>
        <taxon>Bacteria</taxon>
        <taxon>Pseudomonadati</taxon>
        <taxon>Bacteroidota</taxon>
        <taxon>Sphingobacteriia</taxon>
        <taxon>Sphingobacteriales</taxon>
        <taxon>Sphingobacteriaceae</taxon>
        <taxon>Mucilaginibacter</taxon>
    </lineage>
</organism>
<dbReference type="RefSeq" id="WP_175614107.1">
    <property type="nucleotide sequence ID" value="NZ_FTMG01000006.1"/>
</dbReference>
<proteinExistence type="predicted"/>
<accession>A0ABR6PKU6</accession>
<comment type="caution">
    <text evidence="1">The sequence shown here is derived from an EMBL/GenBank/DDBJ whole genome shotgun (WGS) entry which is preliminary data.</text>
</comment>
<dbReference type="Proteomes" id="UP000541583">
    <property type="component" value="Unassembled WGS sequence"/>
</dbReference>
<dbReference type="EMBL" id="JACHCB010000007">
    <property type="protein sequence ID" value="MBB6110388.1"/>
    <property type="molecule type" value="Genomic_DNA"/>
</dbReference>
<sequence length="62" mass="6787">MKSIYIAIVFLMATVPVILAPPSPILNKKGMHHSNICKASMLLKKGGKSGRCNHHSPKIQHI</sequence>
<gene>
    <name evidence="1" type="ORF">HDF23_003144</name>
</gene>
<evidence type="ECO:0000313" key="1">
    <source>
        <dbReference type="EMBL" id="MBB6110388.1"/>
    </source>
</evidence>
<evidence type="ECO:0000313" key="2">
    <source>
        <dbReference type="Proteomes" id="UP000541583"/>
    </source>
</evidence>
<keyword evidence="2" id="KW-1185">Reference proteome</keyword>
<reference evidence="1 2" key="1">
    <citation type="submission" date="2020-08" db="EMBL/GenBank/DDBJ databases">
        <title>Genomic Encyclopedia of Type Strains, Phase IV (KMG-V): Genome sequencing to study the core and pangenomes of soil and plant-associated prokaryotes.</title>
        <authorList>
            <person name="Whitman W."/>
        </authorList>
    </citation>
    <scope>NUCLEOTIDE SEQUENCE [LARGE SCALE GENOMIC DNA]</scope>
    <source>
        <strain evidence="1 2">ANJLi2</strain>
    </source>
</reference>
<name>A0ABR6PKU6_9SPHI</name>